<dbReference type="InterPro" id="IPR000917">
    <property type="entry name" value="Sulfatase_N"/>
</dbReference>
<evidence type="ECO:0000259" key="8">
    <source>
        <dbReference type="Pfam" id="PF00884"/>
    </source>
</evidence>
<evidence type="ECO:0000256" key="1">
    <source>
        <dbReference type="ARBA" id="ARBA00004651"/>
    </source>
</evidence>
<dbReference type="Gene3D" id="3.40.720.10">
    <property type="entry name" value="Alkaline Phosphatase, subunit A"/>
    <property type="match status" value="1"/>
</dbReference>
<comment type="subcellular location">
    <subcellularLocation>
        <location evidence="1">Cell membrane</location>
        <topology evidence="1">Multi-pass membrane protein</topology>
    </subcellularLocation>
</comment>
<keyword evidence="4 7" id="KW-0812">Transmembrane</keyword>
<dbReference type="Proteomes" id="UP000199309">
    <property type="component" value="Unassembled WGS sequence"/>
</dbReference>
<dbReference type="RefSeq" id="WP_091647817.1">
    <property type="nucleotide sequence ID" value="NZ_FNHQ01000003.1"/>
</dbReference>
<keyword evidence="6 7" id="KW-0472">Membrane</keyword>
<reference evidence="9 10" key="1">
    <citation type="submission" date="2016-10" db="EMBL/GenBank/DDBJ databases">
        <authorList>
            <person name="de Groot N.N."/>
        </authorList>
    </citation>
    <scope>NUCLEOTIDE SEQUENCE [LARGE SCALE GENOMIC DNA]</scope>
    <source>
        <strain evidence="9 10">DSM 16981</strain>
    </source>
</reference>
<dbReference type="InterPro" id="IPR050448">
    <property type="entry name" value="OpgB/LTA_synthase_biosynth"/>
</dbReference>
<keyword evidence="5 7" id="KW-1133">Transmembrane helix</keyword>
<comment type="pathway">
    <text evidence="2">Cell wall biogenesis; lipoteichoic acid biosynthesis.</text>
</comment>
<gene>
    <name evidence="9" type="ORF">SAMN05660299_00465</name>
</gene>
<evidence type="ECO:0000256" key="6">
    <source>
        <dbReference type="ARBA" id="ARBA00023136"/>
    </source>
</evidence>
<dbReference type="PANTHER" id="PTHR47371">
    <property type="entry name" value="LIPOTEICHOIC ACID SYNTHASE"/>
    <property type="match status" value="1"/>
</dbReference>
<feature type="transmembrane region" description="Helical" evidence="7">
    <location>
        <begin position="142"/>
        <end position="166"/>
    </location>
</feature>
<feature type="domain" description="Sulfatase N-terminal" evidence="8">
    <location>
        <begin position="296"/>
        <end position="590"/>
    </location>
</feature>
<keyword evidence="9" id="KW-0808">Transferase</keyword>
<feature type="transmembrane region" description="Helical" evidence="7">
    <location>
        <begin position="94"/>
        <end position="115"/>
    </location>
</feature>
<dbReference type="CDD" id="cd16015">
    <property type="entry name" value="LTA_synthase"/>
    <property type="match status" value="1"/>
</dbReference>
<organism evidence="9 10">
    <name type="scientific">Megasphaera paucivorans</name>
    <dbReference type="NCBI Taxonomy" id="349095"/>
    <lineage>
        <taxon>Bacteria</taxon>
        <taxon>Bacillati</taxon>
        <taxon>Bacillota</taxon>
        <taxon>Negativicutes</taxon>
        <taxon>Veillonellales</taxon>
        <taxon>Veillonellaceae</taxon>
        <taxon>Megasphaera</taxon>
    </lineage>
</organism>
<keyword evidence="3" id="KW-1003">Cell membrane</keyword>
<dbReference type="AlphaFoldDB" id="A0A1G9RHF9"/>
<dbReference type="PANTHER" id="PTHR47371:SF3">
    <property type="entry name" value="PHOSPHOGLYCEROL TRANSFERASE I"/>
    <property type="match status" value="1"/>
</dbReference>
<dbReference type="OrthoDB" id="9777768at2"/>
<evidence type="ECO:0000313" key="10">
    <source>
        <dbReference type="Proteomes" id="UP000199309"/>
    </source>
</evidence>
<dbReference type="Pfam" id="PF00884">
    <property type="entry name" value="Sulfatase"/>
    <property type="match status" value="1"/>
</dbReference>
<protein>
    <submittedName>
        <fullName evidence="9">Phosphoglycerol transferase MdoB</fullName>
    </submittedName>
</protein>
<dbReference type="GO" id="GO:0005886">
    <property type="term" value="C:plasma membrane"/>
    <property type="evidence" value="ECO:0007669"/>
    <property type="project" value="UniProtKB-SubCell"/>
</dbReference>
<dbReference type="STRING" id="349095.SAMN05660299_00465"/>
<dbReference type="GO" id="GO:0016740">
    <property type="term" value="F:transferase activity"/>
    <property type="evidence" value="ECO:0007669"/>
    <property type="project" value="UniProtKB-KW"/>
</dbReference>
<evidence type="ECO:0000256" key="4">
    <source>
        <dbReference type="ARBA" id="ARBA00022692"/>
    </source>
</evidence>
<dbReference type="InterPro" id="IPR017850">
    <property type="entry name" value="Alkaline_phosphatase_core_sf"/>
</dbReference>
<name>A0A1G9RHF9_9FIRM</name>
<feature type="transmembrane region" description="Helical" evidence="7">
    <location>
        <begin position="12"/>
        <end position="34"/>
    </location>
</feature>
<feature type="transmembrane region" description="Helical" evidence="7">
    <location>
        <begin position="178"/>
        <end position="200"/>
    </location>
</feature>
<evidence type="ECO:0000256" key="3">
    <source>
        <dbReference type="ARBA" id="ARBA00022475"/>
    </source>
</evidence>
<keyword evidence="10" id="KW-1185">Reference proteome</keyword>
<proteinExistence type="predicted"/>
<evidence type="ECO:0000313" key="9">
    <source>
        <dbReference type="EMBL" id="SDM22674.1"/>
    </source>
</evidence>
<sequence>MFEQFYISMQQDIKLFVFFPVLCAVFRGIFIYTYKPYSLKGKWKVVKECFRFGFWWGMDFNAYVFLFSLLLITLPGLVFPYWHSHANFVRLMGGTIYAAILYAAFVGKMIFYFQFHDTFNGLVLLGRKANKRNLIDVFLNQYHGWTAILGAIPYTFACWIILTLLIRFPSVAYPHFSLPVVSYGFNVLIVLVVGLGFYFFRYGGTLIHDDKPEWDTIPDIVKNDVFLSKAAMDDLVALEYLAEHPMNDSLKHTDEEDMQSFETAAKEIGAALPIQKNPVYMSRRIAKGSMIKPPSHIFLIVGESYGQNYVDPFLQSLHVADGIKSLMNDPSAAVISNFLSAGIISRPSIVSLMSGIFDAGLELNEREAFWRGTVPTSLPVQLRKLGYHSSYWYGGSLAHGNFQHFCPACGFDRAMAATDFCGPNAPMSWVGVYDGVFLDKTAELIEQDDVHPLQFHFVYTTSNHGPYKMNLGELGFDTERIMPDAPDDVKHNKGIQSVLGTFWYSDQAISNFIERMKRCYKDSLFIFTGDHGGSCGELQHTSLMQRTYTFRELHCPVFMMQHPDITQNILAGNMIGGHMNIMPTIMELIGPAGFEYYSLVPPLTEKLSRVVTPYHWLTAEAIGDYSDNYYQMLAAISGEQVNMGNTPYIHISEAERNLSAYLLRHPELLKEAGRPSVSSLTFSDKFAKMVHMSDAGE</sequence>
<evidence type="ECO:0000256" key="2">
    <source>
        <dbReference type="ARBA" id="ARBA00004936"/>
    </source>
</evidence>
<evidence type="ECO:0000256" key="5">
    <source>
        <dbReference type="ARBA" id="ARBA00022989"/>
    </source>
</evidence>
<dbReference type="SUPFAM" id="SSF53649">
    <property type="entry name" value="Alkaline phosphatase-like"/>
    <property type="match status" value="1"/>
</dbReference>
<dbReference type="EMBL" id="FNHQ01000003">
    <property type="protein sequence ID" value="SDM22674.1"/>
    <property type="molecule type" value="Genomic_DNA"/>
</dbReference>
<evidence type="ECO:0000256" key="7">
    <source>
        <dbReference type="SAM" id="Phobius"/>
    </source>
</evidence>
<accession>A0A1G9RHF9</accession>
<feature type="transmembrane region" description="Helical" evidence="7">
    <location>
        <begin position="60"/>
        <end position="82"/>
    </location>
</feature>